<dbReference type="PANTHER" id="PTHR30027:SF3">
    <property type="entry name" value="16S RRNA (URACIL(1498)-N(3))-METHYLTRANSFERASE"/>
    <property type="match status" value="1"/>
</dbReference>
<proteinExistence type="inferred from homology"/>
<evidence type="ECO:0000256" key="9">
    <source>
        <dbReference type="ARBA" id="ARBA00022691"/>
    </source>
</evidence>
<dbReference type="SUPFAM" id="SSF88697">
    <property type="entry name" value="PUA domain-like"/>
    <property type="match status" value="1"/>
</dbReference>
<dbReference type="InterPro" id="IPR046887">
    <property type="entry name" value="RsmE_PUA-like"/>
</dbReference>
<accession>A0A1H3HNL2</accession>
<name>A0A1H3HNL2_9FIRM</name>
<protein>
    <recommendedName>
        <fullName evidence="4 12">Ribosomal RNA small subunit methyltransferase E</fullName>
        <ecNumber evidence="3 12">2.1.1.193</ecNumber>
    </recommendedName>
</protein>
<evidence type="ECO:0000256" key="12">
    <source>
        <dbReference type="PIRNR" id="PIRNR015601"/>
    </source>
</evidence>
<dbReference type="EC" id="2.1.1.193" evidence="3 12"/>
<keyword evidence="16" id="KW-1185">Reference proteome</keyword>
<evidence type="ECO:0000256" key="10">
    <source>
        <dbReference type="ARBA" id="ARBA00025699"/>
    </source>
</evidence>
<dbReference type="GO" id="GO:0070042">
    <property type="term" value="F:rRNA (uridine-N3-)-methyltransferase activity"/>
    <property type="evidence" value="ECO:0007669"/>
    <property type="project" value="TreeGrafter"/>
</dbReference>
<evidence type="ECO:0000256" key="1">
    <source>
        <dbReference type="ARBA" id="ARBA00004496"/>
    </source>
</evidence>
<dbReference type="Gene3D" id="2.40.240.20">
    <property type="entry name" value="Hypothetical PUA domain-like, domain 1"/>
    <property type="match status" value="1"/>
</dbReference>
<keyword evidence="5 12" id="KW-0963">Cytoplasm</keyword>
<dbReference type="Pfam" id="PF20260">
    <property type="entry name" value="PUA_4"/>
    <property type="match status" value="1"/>
</dbReference>
<feature type="domain" description="Ribosomal RNA small subunit methyltransferase E methyltransferase" evidence="13">
    <location>
        <begin position="73"/>
        <end position="238"/>
    </location>
</feature>
<dbReference type="Gene3D" id="3.40.1280.10">
    <property type="match status" value="1"/>
</dbReference>
<dbReference type="Pfam" id="PF04452">
    <property type="entry name" value="Methyltrans_RNA"/>
    <property type="match status" value="1"/>
</dbReference>
<evidence type="ECO:0000259" key="14">
    <source>
        <dbReference type="Pfam" id="PF20260"/>
    </source>
</evidence>
<dbReference type="STRING" id="1122142.SAMN02910414_00923"/>
<dbReference type="InterPro" id="IPR015947">
    <property type="entry name" value="PUA-like_sf"/>
</dbReference>
<dbReference type="NCBIfam" id="TIGR00046">
    <property type="entry name" value="RsmE family RNA methyltransferase"/>
    <property type="match status" value="1"/>
</dbReference>
<reference evidence="15 16" key="1">
    <citation type="submission" date="2016-10" db="EMBL/GenBank/DDBJ databases">
        <authorList>
            <person name="de Groot N.N."/>
        </authorList>
    </citation>
    <scope>NUCLEOTIDE SEQUENCE [LARGE SCALE GENOMIC DNA]</scope>
    <source>
        <strain evidence="15 16">DSM 14045</strain>
    </source>
</reference>
<comment type="similarity">
    <text evidence="2 12">Belongs to the RNA methyltransferase RsmE family.</text>
</comment>
<keyword evidence="7 12" id="KW-0489">Methyltransferase</keyword>
<evidence type="ECO:0000259" key="13">
    <source>
        <dbReference type="Pfam" id="PF04452"/>
    </source>
</evidence>
<keyword evidence="8 12" id="KW-0808">Transferase</keyword>
<organism evidence="15 16">
    <name type="scientific">Lachnobacterium bovis DSM 14045</name>
    <dbReference type="NCBI Taxonomy" id="1122142"/>
    <lineage>
        <taxon>Bacteria</taxon>
        <taxon>Bacillati</taxon>
        <taxon>Bacillota</taxon>
        <taxon>Clostridia</taxon>
        <taxon>Lachnospirales</taxon>
        <taxon>Lachnospiraceae</taxon>
        <taxon>Lachnobacterium</taxon>
    </lineage>
</organism>
<feature type="domain" description="Ribosomal RNA small subunit methyltransferase E PUA-like" evidence="14">
    <location>
        <begin position="18"/>
        <end position="64"/>
    </location>
</feature>
<dbReference type="SUPFAM" id="SSF75217">
    <property type="entry name" value="alpha/beta knot"/>
    <property type="match status" value="1"/>
</dbReference>
<dbReference type="GO" id="GO:0005737">
    <property type="term" value="C:cytoplasm"/>
    <property type="evidence" value="ECO:0007669"/>
    <property type="project" value="UniProtKB-SubCell"/>
</dbReference>
<evidence type="ECO:0000256" key="8">
    <source>
        <dbReference type="ARBA" id="ARBA00022679"/>
    </source>
</evidence>
<dbReference type="PIRSF" id="PIRSF015601">
    <property type="entry name" value="MTase_slr0722"/>
    <property type="match status" value="1"/>
</dbReference>
<evidence type="ECO:0000256" key="3">
    <source>
        <dbReference type="ARBA" id="ARBA00012328"/>
    </source>
</evidence>
<sequence>MQQFFVEKSSINGNKIILEENDINHVVNVLRMKIGEKIRVSDSDNVSYFCHLVEISKENVVAEIDEIDEVGTELNNEIYLFQGLPKGDKMELVIQKAVELGVTKVIPTSMKNCVVKLDDKKAKNKQKRWQTIAESAAKQSKRTIIPEVTMPIKYKEAMEFARDLDVILLPYENQRGMEATREIIGNIKKGQRIGIFVGPEGGFAEDEITGLPDNVSLISLGRRILRTETAGLATLAMLVFCLDD</sequence>
<comment type="catalytic activity">
    <reaction evidence="11 12">
        <text>uridine(1498) in 16S rRNA + S-adenosyl-L-methionine = N(3)-methyluridine(1498) in 16S rRNA + S-adenosyl-L-homocysteine + H(+)</text>
        <dbReference type="Rhea" id="RHEA:42920"/>
        <dbReference type="Rhea" id="RHEA-COMP:10283"/>
        <dbReference type="Rhea" id="RHEA-COMP:10284"/>
        <dbReference type="ChEBI" id="CHEBI:15378"/>
        <dbReference type="ChEBI" id="CHEBI:57856"/>
        <dbReference type="ChEBI" id="CHEBI:59789"/>
        <dbReference type="ChEBI" id="CHEBI:65315"/>
        <dbReference type="ChEBI" id="CHEBI:74502"/>
        <dbReference type="EC" id="2.1.1.193"/>
    </reaction>
</comment>
<dbReference type="InterPro" id="IPR006700">
    <property type="entry name" value="RsmE"/>
</dbReference>
<evidence type="ECO:0000256" key="11">
    <source>
        <dbReference type="ARBA" id="ARBA00047944"/>
    </source>
</evidence>
<dbReference type="InterPro" id="IPR046886">
    <property type="entry name" value="RsmE_MTase_dom"/>
</dbReference>
<comment type="subcellular location">
    <subcellularLocation>
        <location evidence="1 12">Cytoplasm</location>
    </subcellularLocation>
</comment>
<dbReference type="OrthoDB" id="9815641at2"/>
<dbReference type="PANTHER" id="PTHR30027">
    <property type="entry name" value="RIBOSOMAL RNA SMALL SUBUNIT METHYLTRANSFERASE E"/>
    <property type="match status" value="1"/>
</dbReference>
<evidence type="ECO:0000256" key="4">
    <source>
        <dbReference type="ARBA" id="ARBA00013673"/>
    </source>
</evidence>
<gene>
    <name evidence="15" type="ORF">SAMN02910414_00923</name>
</gene>
<keyword evidence="9 12" id="KW-0949">S-adenosyl-L-methionine</keyword>
<dbReference type="AlphaFoldDB" id="A0A1H3HNL2"/>
<dbReference type="EMBL" id="FNPG01000009">
    <property type="protein sequence ID" value="SDY17052.1"/>
    <property type="molecule type" value="Genomic_DNA"/>
</dbReference>
<dbReference type="InterPro" id="IPR029026">
    <property type="entry name" value="tRNA_m1G_MTases_N"/>
</dbReference>
<dbReference type="InterPro" id="IPR029028">
    <property type="entry name" value="Alpha/beta_knot_MTases"/>
</dbReference>
<dbReference type="RefSeq" id="WP_074716551.1">
    <property type="nucleotide sequence ID" value="NZ_FNPG01000009.1"/>
</dbReference>
<comment type="function">
    <text evidence="10 12">Specifically methylates the N3 position of the uracil ring of uridine 1498 (m3U1498) in 16S rRNA. Acts on the fully assembled 30S ribosomal subunit.</text>
</comment>
<dbReference type="CDD" id="cd18084">
    <property type="entry name" value="RsmE-like"/>
    <property type="match status" value="1"/>
</dbReference>
<evidence type="ECO:0000313" key="16">
    <source>
        <dbReference type="Proteomes" id="UP000183918"/>
    </source>
</evidence>
<evidence type="ECO:0000256" key="5">
    <source>
        <dbReference type="ARBA" id="ARBA00022490"/>
    </source>
</evidence>
<evidence type="ECO:0000256" key="6">
    <source>
        <dbReference type="ARBA" id="ARBA00022552"/>
    </source>
</evidence>
<keyword evidence="6 12" id="KW-0698">rRNA processing</keyword>
<dbReference type="NCBIfam" id="NF008692">
    <property type="entry name" value="PRK11713.1-5"/>
    <property type="match status" value="1"/>
</dbReference>
<evidence type="ECO:0000256" key="2">
    <source>
        <dbReference type="ARBA" id="ARBA00005528"/>
    </source>
</evidence>
<evidence type="ECO:0000256" key="7">
    <source>
        <dbReference type="ARBA" id="ARBA00022603"/>
    </source>
</evidence>
<dbReference type="Proteomes" id="UP000183918">
    <property type="component" value="Unassembled WGS sequence"/>
</dbReference>
<dbReference type="GO" id="GO:0070475">
    <property type="term" value="P:rRNA base methylation"/>
    <property type="evidence" value="ECO:0007669"/>
    <property type="project" value="TreeGrafter"/>
</dbReference>
<evidence type="ECO:0000313" key="15">
    <source>
        <dbReference type="EMBL" id="SDY17052.1"/>
    </source>
</evidence>